<dbReference type="Proteomes" id="UP000077248">
    <property type="component" value="Unassembled WGS sequence"/>
</dbReference>
<reference evidence="3 4" key="1">
    <citation type="submission" date="2016-05" db="EMBL/GenBank/DDBJ databases">
        <title>Comparative analysis of secretome profiles of manganese(II)-oxidizing ascomycete fungi.</title>
        <authorList>
            <consortium name="DOE Joint Genome Institute"/>
            <person name="Zeiner C.A."/>
            <person name="Purvine S.O."/>
            <person name="Zink E.M."/>
            <person name="Wu S."/>
            <person name="Pasa-Tolic L."/>
            <person name="Chaput D.L."/>
            <person name="Haridas S."/>
            <person name="Grigoriev I.V."/>
            <person name="Santelli C.M."/>
            <person name="Hansel C.M."/>
        </authorList>
    </citation>
    <scope>NUCLEOTIDE SEQUENCE [LARGE SCALE GENOMIC DNA]</scope>
    <source>
        <strain evidence="3 4">SRC1lrK2f</strain>
    </source>
</reference>
<dbReference type="GeneID" id="29121248"/>
<dbReference type="PANTHER" id="PTHR46825:SF9">
    <property type="entry name" value="BETA-LACTAMASE-RELATED DOMAIN-CONTAINING PROTEIN"/>
    <property type="match status" value="1"/>
</dbReference>
<dbReference type="OMA" id="TGYTWKR"/>
<dbReference type="AlphaFoldDB" id="A0A177DLP8"/>
<organism evidence="3 4">
    <name type="scientific">Alternaria alternata</name>
    <name type="common">Alternaria rot fungus</name>
    <name type="synonym">Torula alternata</name>
    <dbReference type="NCBI Taxonomy" id="5599"/>
    <lineage>
        <taxon>Eukaryota</taxon>
        <taxon>Fungi</taxon>
        <taxon>Dikarya</taxon>
        <taxon>Ascomycota</taxon>
        <taxon>Pezizomycotina</taxon>
        <taxon>Dothideomycetes</taxon>
        <taxon>Pleosporomycetidae</taxon>
        <taxon>Pleosporales</taxon>
        <taxon>Pleosporineae</taxon>
        <taxon>Pleosporaceae</taxon>
        <taxon>Alternaria</taxon>
        <taxon>Alternaria sect. Alternaria</taxon>
        <taxon>Alternaria alternata complex</taxon>
    </lineage>
</organism>
<comment type="similarity">
    <text evidence="1">Belongs to the peptidase S12 family.</text>
</comment>
<sequence>MAHNTAEFDQLVLEKIKEFNVPGLSLAVVQGDDIYSKAYGYSKLPDVETNTDTLFDLASTSKSTTAGAVAHLVDDEKYPDVQWTTPVSKILLDDFVLPDPYLTEQVTIEDILSHRSGIATHDESYLSARSKNPDNPKSLTRNLRNLEFVKPLRTEHVYCNIMFSVAVHLVETVSGMCYTDFIRTKLWKPLGMTNTFHDVPDIEANSDKDRRTTSYHWHSGSQSYATIPHYPPAPEGHGAGCIFSSAGDYAKWIRALIKRDPILSEASHKALATPRSFDLLGDEKWSIPFKSEELYTLGLSLTSYRGHKLIGHYGSVPGFKAMVCFMPKFDWGLVIFGNSDSAAYVNDILKFTLLDEVIGVQKEDRIDWGTFFKNFQSMDDAEEAEKPEWTKVDSVEPLGIVVENIAGSYHNVGYKGLALEVKDGKLVADCSDRCFPYMLEFEHLTGNMFAVEMHGIWEGKLYSTIRGEIRTENGQVTAVGVELEPDVKGGLIWFDRV</sequence>
<keyword evidence="4" id="KW-1185">Reference proteome</keyword>
<evidence type="ECO:0000313" key="4">
    <source>
        <dbReference type="Proteomes" id="UP000077248"/>
    </source>
</evidence>
<evidence type="ECO:0000256" key="1">
    <source>
        <dbReference type="ARBA" id="ARBA00038215"/>
    </source>
</evidence>
<dbReference type="InterPro" id="IPR012338">
    <property type="entry name" value="Beta-lactam/transpept-like"/>
</dbReference>
<dbReference type="VEuPathDB" id="FungiDB:CC77DRAFT_962773"/>
<dbReference type="PANTHER" id="PTHR46825">
    <property type="entry name" value="D-ALANYL-D-ALANINE-CARBOXYPEPTIDASE/ENDOPEPTIDASE AMPH"/>
    <property type="match status" value="1"/>
</dbReference>
<dbReference type="RefSeq" id="XP_018386154.1">
    <property type="nucleotide sequence ID" value="XM_018535654.1"/>
</dbReference>
<dbReference type="InterPro" id="IPR001466">
    <property type="entry name" value="Beta-lactam-related"/>
</dbReference>
<dbReference type="Pfam" id="PF00144">
    <property type="entry name" value="Beta-lactamase"/>
    <property type="match status" value="1"/>
</dbReference>
<protein>
    <submittedName>
        <fullName evidence="3">Beta-lactamase/transpeptidase-like protein</fullName>
    </submittedName>
</protein>
<dbReference type="Gene3D" id="3.40.710.10">
    <property type="entry name" value="DD-peptidase/beta-lactamase superfamily"/>
    <property type="match status" value="1"/>
</dbReference>
<proteinExistence type="inferred from homology"/>
<name>A0A177DLP8_ALTAL</name>
<dbReference type="KEGG" id="aalt:CC77DRAFT_962773"/>
<evidence type="ECO:0000313" key="3">
    <source>
        <dbReference type="EMBL" id="OAG20733.1"/>
    </source>
</evidence>
<feature type="domain" description="Beta-lactamase-related" evidence="2">
    <location>
        <begin position="8"/>
        <end position="341"/>
    </location>
</feature>
<dbReference type="InterPro" id="IPR050491">
    <property type="entry name" value="AmpC-like"/>
</dbReference>
<gene>
    <name evidence="3" type="ORF">CC77DRAFT_962773</name>
</gene>
<evidence type="ECO:0000259" key="2">
    <source>
        <dbReference type="Pfam" id="PF00144"/>
    </source>
</evidence>
<dbReference type="SUPFAM" id="SSF56601">
    <property type="entry name" value="beta-lactamase/transpeptidase-like"/>
    <property type="match status" value="1"/>
</dbReference>
<dbReference type="EMBL" id="KV441478">
    <property type="protein sequence ID" value="OAG20733.1"/>
    <property type="molecule type" value="Genomic_DNA"/>
</dbReference>
<accession>A0A177DLP8</accession>